<dbReference type="AlphaFoldDB" id="A0A9P7QBJ3"/>
<keyword evidence="3" id="KW-1185">Reference proteome</keyword>
<evidence type="ECO:0008006" key="4">
    <source>
        <dbReference type="Google" id="ProtNLM"/>
    </source>
</evidence>
<evidence type="ECO:0000313" key="2">
    <source>
        <dbReference type="EMBL" id="KAG6285244.1"/>
    </source>
</evidence>
<accession>A0A9P7QBJ3</accession>
<gene>
    <name evidence="2" type="ORF">E4U09_007388</name>
</gene>
<reference evidence="2 3" key="1">
    <citation type="journal article" date="2020" name="bioRxiv">
        <title>Whole genome comparisons of ergot fungi reveals the divergence and evolution of species within the genus Claviceps are the result of varying mechanisms driving genome evolution and host range expansion.</title>
        <authorList>
            <person name="Wyka S.A."/>
            <person name="Mondo S.J."/>
            <person name="Liu M."/>
            <person name="Dettman J."/>
            <person name="Nalam V."/>
            <person name="Broders K.D."/>
        </authorList>
    </citation>
    <scope>NUCLEOTIDE SEQUENCE [LARGE SCALE GENOMIC DNA]</scope>
    <source>
        <strain evidence="2 3">Clav52</strain>
    </source>
</reference>
<dbReference type="Gene3D" id="3.30.710.10">
    <property type="entry name" value="Potassium Channel Kv1.1, Chain A"/>
    <property type="match status" value="1"/>
</dbReference>
<dbReference type="Proteomes" id="UP000707071">
    <property type="component" value="Unassembled WGS sequence"/>
</dbReference>
<dbReference type="InterPro" id="IPR011333">
    <property type="entry name" value="SKP1/BTB/POZ_sf"/>
</dbReference>
<name>A0A9P7QBJ3_9HYPO</name>
<organism evidence="2 3">
    <name type="scientific">Claviceps aff. purpurea</name>
    <dbReference type="NCBI Taxonomy" id="1967640"/>
    <lineage>
        <taxon>Eukaryota</taxon>
        <taxon>Fungi</taxon>
        <taxon>Dikarya</taxon>
        <taxon>Ascomycota</taxon>
        <taxon>Pezizomycotina</taxon>
        <taxon>Sordariomycetes</taxon>
        <taxon>Hypocreomycetidae</taxon>
        <taxon>Hypocreales</taxon>
        <taxon>Clavicipitaceae</taxon>
        <taxon>Claviceps</taxon>
    </lineage>
</organism>
<dbReference type="EMBL" id="SRRH01000746">
    <property type="protein sequence ID" value="KAG6285244.1"/>
    <property type="molecule type" value="Genomic_DNA"/>
</dbReference>
<evidence type="ECO:0000313" key="3">
    <source>
        <dbReference type="Proteomes" id="UP000707071"/>
    </source>
</evidence>
<proteinExistence type="predicted"/>
<evidence type="ECO:0000256" key="1">
    <source>
        <dbReference type="SAM" id="MobiDB-lite"/>
    </source>
</evidence>
<feature type="region of interest" description="Disordered" evidence="1">
    <location>
        <begin position="26"/>
        <end position="55"/>
    </location>
</feature>
<protein>
    <recommendedName>
        <fullName evidence="4">BTB domain-containing protein</fullName>
    </recommendedName>
</protein>
<sequence length="398" mass="44389">MDDLRFEVDPQGDTILVLRCPKTAQPVWEPEDESTKRKQGNDIPMTKLFLGSPSNSGMDIDPFDGEDTHASTLGTIAATVESSLPNDSGEAHGDNIKREEVKFRLSSRHLALASPVFKAMLNRPWRWRAPSSGWSENGCPVRCELTVADWDDELFLMLMNIIHGRNALVPLSIDLTTLMKMSILVGHYQCQEVTQFVVGLWIKELSGSLPQEYGRDCVAWMFVSWVFSCSELFEKMTSLAMKGSEGGLGKIYLPLPPMLLSAVTPHLLIFMLCISKLTDFAAVMEQRRRQFIDHIFATLEAVSMQLRQGSLGCGFGCASLLLGSIIKGTDDQKLHRDCSPARVRFIVLSLTVSTKTRDNLRTCCTLHPVFEASVKKMAKTLKGLKVQDFKGQERTLAK</sequence>
<comment type="caution">
    <text evidence="2">The sequence shown here is derived from an EMBL/GenBank/DDBJ whole genome shotgun (WGS) entry which is preliminary data.</text>
</comment>